<accession>A0A345ULC8</accession>
<name>A0A345ULC8_9BACT</name>
<dbReference type="Gene3D" id="2.60.40.4070">
    <property type="match status" value="1"/>
</dbReference>
<protein>
    <submittedName>
        <fullName evidence="2">Por secretion system C-terminal sorting domain-containing protein</fullName>
    </submittedName>
</protein>
<reference evidence="2 3" key="1">
    <citation type="submission" date="2018-03" db="EMBL/GenBank/DDBJ databases">
        <title>Phenotypic and genomic properties of Cyclonatronum proteinivorum gen. nov., sp. nov., a haloalkaliphilic bacteroidete from soda lakes possessing Na+-translocating rhodopsin.</title>
        <authorList>
            <person name="Toshchakov S.V."/>
            <person name="Korzhenkov A."/>
            <person name="Samarov N.I."/>
            <person name="Kublanov I.V."/>
            <person name="Muntyan M.S."/>
            <person name="Sorokin D.Y."/>
        </authorList>
    </citation>
    <scope>NUCLEOTIDE SEQUENCE [LARGE SCALE GENOMIC DNA]</scope>
    <source>
        <strain evidence="2 3">Omega</strain>
    </source>
</reference>
<dbReference type="KEGG" id="cprv:CYPRO_2030"/>
<dbReference type="InterPro" id="IPR026444">
    <property type="entry name" value="Secre_tail"/>
</dbReference>
<dbReference type="Pfam" id="PF18962">
    <property type="entry name" value="Por_Secre_tail"/>
    <property type="match status" value="1"/>
</dbReference>
<feature type="domain" description="Secretion system C-terminal sorting" evidence="1">
    <location>
        <begin position="425"/>
        <end position="498"/>
    </location>
</feature>
<evidence type="ECO:0000259" key="1">
    <source>
        <dbReference type="Pfam" id="PF18962"/>
    </source>
</evidence>
<dbReference type="EMBL" id="CP027806">
    <property type="protein sequence ID" value="AXJ01280.1"/>
    <property type="molecule type" value="Genomic_DNA"/>
</dbReference>
<gene>
    <name evidence="2" type="ORF">CYPRO_2030</name>
</gene>
<sequence>MLKPILSFLLTTVLLMAPSSLLFGKQASEAGHIAESEPEEITQDFRNVALLSNLRLMRWVNLFPGQSSGAGLLNNDPLLTEARLQLNVAEPRDGEDDYQNFMRNLYTWENGRISEIITQRSFFSNDWFDEEKQAFGYENDLLRENVYFSWVESIGWEEEVKEEFAYTQIDGQSFISEVSIAEFGDPFLEIFVGYEGTDISKIEEFVTDGTEMQPVGRSEFTYNGEDLFETYSVFDGDEFIPDYRIIYVDTSPSDFYEMITRQLEVLMVSSETLMLLQLDMPGTIEQVWDGAAWVDEFRMLRVDEDMPTEDYDSAVIYTSAFFNEEEGWQPDTRIEIAFNELGQILYGTASEYDIFEEQWIPIGTEVFEYNSSSLVPDLAQFSTFDPFAGEMIDTARLLLEWDLTNVDVRGDEHQLPAGISLGNAYPNPFNPTTNIPFEISETGHVSLEVFDMLGRQVAVLVNEAKPAGSYTVPFDAAALSSGVYLIRLQSGDLMKTSRVTLIK</sequence>
<evidence type="ECO:0000313" key="2">
    <source>
        <dbReference type="EMBL" id="AXJ01280.1"/>
    </source>
</evidence>
<dbReference type="NCBIfam" id="TIGR04183">
    <property type="entry name" value="Por_Secre_tail"/>
    <property type="match status" value="1"/>
</dbReference>
<dbReference type="OrthoDB" id="1524485at2"/>
<dbReference type="AlphaFoldDB" id="A0A345ULC8"/>
<dbReference type="Proteomes" id="UP000254808">
    <property type="component" value="Chromosome"/>
</dbReference>
<evidence type="ECO:0000313" key="3">
    <source>
        <dbReference type="Proteomes" id="UP000254808"/>
    </source>
</evidence>
<proteinExistence type="predicted"/>
<organism evidence="2 3">
    <name type="scientific">Cyclonatronum proteinivorum</name>
    <dbReference type="NCBI Taxonomy" id="1457365"/>
    <lineage>
        <taxon>Bacteria</taxon>
        <taxon>Pseudomonadati</taxon>
        <taxon>Balneolota</taxon>
        <taxon>Balneolia</taxon>
        <taxon>Balneolales</taxon>
        <taxon>Cyclonatronaceae</taxon>
        <taxon>Cyclonatronum</taxon>
    </lineage>
</organism>
<keyword evidence="3" id="KW-1185">Reference proteome</keyword>